<sequence length="676" mass="75763">MAEEKMPAGGPSGCSLKHIYGSFFRRRAPRVRRSVSSTSVNIPIDGTARPTTKRRSYSDVSSRNAVTKANLDYTPIPEEGERPLPVVPVVVKQIVSSKPIQNQNGTNKSKVNRPQQPRKAAVQNGTGISFDLDSFVSDPQRTNGGGKFVRASSSNVMLFGELGNLGGGRRQSGGNNYLTTPTPPTPKPKPSRPESLNQKPTLCRALSKRYTADELKEKGNEEYRNGKYTEALMFYEQAINTNPTKASYYSNKAAALTGLGQLLDAVDQCKEAIRIEPSYRKAHCRIGTLYLRLGDGERALKHYEHTGDECDLKNAQNLKTHMINYQDARKLKDWTTMLKESELAISSGADSAPQVYAAKMEALLRLQRYHEAEITLIDSPTFQTEESTKFFGPCTNSYILTVCSEIYMSTGRFDDAIRESKMATQIDPGSRDASRVARNCKTVALARSKGNELFKASKFAEASRAYEDGLDCDSNNSVLLFNRSACRMMLFEWVKTIEDCTKALNLRPSYTKARERRAICYTKVKNWDAAIKDYRLLMEKCPSKEYEKAIADSQNQLNKLRDEDASVKDNDDGIVSIWSDDQFTSLIKSTGTLVVLFYDDNSSEGNEMTQFMKKLNTRYPSVTFAKVDIEEFPDIVKPEEVCSIPTLKIYKNGSWLKDMDDSDWDGLERNIKSHGS</sequence>
<dbReference type="AlphaFoldDB" id="A0A0K9PZB3"/>
<feature type="region of interest" description="Disordered" evidence="3">
    <location>
        <begin position="42"/>
        <end position="63"/>
    </location>
</feature>
<evidence type="ECO:0000256" key="2">
    <source>
        <dbReference type="SAM" id="Coils"/>
    </source>
</evidence>
<dbReference type="InterPro" id="IPR044534">
    <property type="entry name" value="TTL1-4"/>
</dbReference>
<feature type="compositionally biased region" description="Polar residues" evidence="3">
    <location>
        <begin position="101"/>
        <end position="115"/>
    </location>
</feature>
<evidence type="ECO:0000259" key="4">
    <source>
        <dbReference type="Pfam" id="PF00085"/>
    </source>
</evidence>
<proteinExistence type="predicted"/>
<dbReference type="Pfam" id="PF13414">
    <property type="entry name" value="TPR_11"/>
    <property type="match status" value="1"/>
</dbReference>
<reference evidence="6" key="1">
    <citation type="journal article" date="2016" name="Nature">
        <title>The genome of the seagrass Zostera marina reveals angiosperm adaptation to the sea.</title>
        <authorList>
            <person name="Olsen J.L."/>
            <person name="Rouze P."/>
            <person name="Verhelst B."/>
            <person name="Lin Y.-C."/>
            <person name="Bayer T."/>
            <person name="Collen J."/>
            <person name="Dattolo E."/>
            <person name="De Paoli E."/>
            <person name="Dittami S."/>
            <person name="Maumus F."/>
            <person name="Michel G."/>
            <person name="Kersting A."/>
            <person name="Lauritano C."/>
            <person name="Lohaus R."/>
            <person name="Toepel M."/>
            <person name="Tonon T."/>
            <person name="Vanneste K."/>
            <person name="Amirebrahimi M."/>
            <person name="Brakel J."/>
            <person name="Bostroem C."/>
            <person name="Chovatia M."/>
            <person name="Grimwood J."/>
            <person name="Jenkins J.W."/>
            <person name="Jueterbock A."/>
            <person name="Mraz A."/>
            <person name="Stam W.T."/>
            <person name="Tice H."/>
            <person name="Bornberg-Bauer E."/>
            <person name="Green P.J."/>
            <person name="Pearson G.A."/>
            <person name="Procaccini G."/>
            <person name="Duarte C.M."/>
            <person name="Schmutz J."/>
            <person name="Reusch T.B.H."/>
            <person name="Van de Peer Y."/>
        </authorList>
    </citation>
    <scope>NUCLEOTIDE SEQUENCE [LARGE SCALE GENOMIC DNA]</scope>
    <source>
        <strain evidence="6">cv. Finnish</strain>
    </source>
</reference>
<dbReference type="OMA" id="VEYMPKN"/>
<evidence type="ECO:0000313" key="6">
    <source>
        <dbReference type="Proteomes" id="UP000036987"/>
    </source>
</evidence>
<accession>A0A0K9PZB3</accession>
<dbReference type="EMBL" id="LFYR01000569">
    <property type="protein sequence ID" value="KMZ73577.1"/>
    <property type="molecule type" value="Genomic_DNA"/>
</dbReference>
<dbReference type="GO" id="GO:0006950">
    <property type="term" value="P:response to stress"/>
    <property type="evidence" value="ECO:0007669"/>
    <property type="project" value="UniProtKB-ARBA"/>
</dbReference>
<dbReference type="PROSITE" id="PS50005">
    <property type="entry name" value="TPR"/>
    <property type="match status" value="1"/>
</dbReference>
<comment type="caution">
    <text evidence="5">The sequence shown here is derived from an EMBL/GenBank/DDBJ whole genome shotgun (WGS) entry which is preliminary data.</text>
</comment>
<dbReference type="Proteomes" id="UP000036987">
    <property type="component" value="Unassembled WGS sequence"/>
</dbReference>
<evidence type="ECO:0000256" key="3">
    <source>
        <dbReference type="SAM" id="MobiDB-lite"/>
    </source>
</evidence>
<gene>
    <name evidence="5" type="ORF">ZOSMA_146G00530</name>
</gene>
<dbReference type="Gene3D" id="1.25.40.10">
    <property type="entry name" value="Tetratricopeptide repeat domain"/>
    <property type="match status" value="1"/>
</dbReference>
<dbReference type="SMART" id="SM00028">
    <property type="entry name" value="TPR"/>
    <property type="match status" value="7"/>
</dbReference>
<dbReference type="InterPro" id="IPR011990">
    <property type="entry name" value="TPR-like_helical_dom_sf"/>
</dbReference>
<name>A0A0K9PZB3_ZOSMR</name>
<organism evidence="5 6">
    <name type="scientific">Zostera marina</name>
    <name type="common">Eelgrass</name>
    <dbReference type="NCBI Taxonomy" id="29655"/>
    <lineage>
        <taxon>Eukaryota</taxon>
        <taxon>Viridiplantae</taxon>
        <taxon>Streptophyta</taxon>
        <taxon>Embryophyta</taxon>
        <taxon>Tracheophyta</taxon>
        <taxon>Spermatophyta</taxon>
        <taxon>Magnoliopsida</taxon>
        <taxon>Liliopsida</taxon>
        <taxon>Zosteraceae</taxon>
        <taxon>Zostera</taxon>
    </lineage>
</organism>
<dbReference type="PANTHER" id="PTHR46050">
    <property type="entry name" value="TPR REPEAT-CONTAINING THIOREDOXIN"/>
    <property type="match status" value="1"/>
</dbReference>
<dbReference type="InterPro" id="IPR019734">
    <property type="entry name" value="TPR_rpt"/>
</dbReference>
<dbReference type="Pfam" id="PF00085">
    <property type="entry name" value="Thioredoxin"/>
    <property type="match status" value="1"/>
</dbReference>
<dbReference type="PANTHER" id="PTHR46050:SF7">
    <property type="entry name" value="TETRATRICOPEPTIDE REPEAT (TPR)-LIKE SUPERFAMILY PROTEIN"/>
    <property type="match status" value="1"/>
</dbReference>
<dbReference type="SUPFAM" id="SSF48452">
    <property type="entry name" value="TPR-like"/>
    <property type="match status" value="2"/>
</dbReference>
<keyword evidence="6" id="KW-1185">Reference proteome</keyword>
<dbReference type="GO" id="GO:0005737">
    <property type="term" value="C:cytoplasm"/>
    <property type="evidence" value="ECO:0000318"/>
    <property type="project" value="GO_Central"/>
</dbReference>
<keyword evidence="2" id="KW-0175">Coiled coil</keyword>
<keyword evidence="1" id="KW-0802">TPR repeat</keyword>
<evidence type="ECO:0000313" key="5">
    <source>
        <dbReference type="EMBL" id="KMZ73577.1"/>
    </source>
</evidence>
<feature type="region of interest" description="Disordered" evidence="3">
    <location>
        <begin position="163"/>
        <end position="199"/>
    </location>
</feature>
<dbReference type="OrthoDB" id="2335338at2759"/>
<feature type="repeat" description="TPR" evidence="1">
    <location>
        <begin position="212"/>
        <end position="245"/>
    </location>
</feature>
<dbReference type="InterPro" id="IPR036249">
    <property type="entry name" value="Thioredoxin-like_sf"/>
</dbReference>
<dbReference type="SUPFAM" id="SSF52833">
    <property type="entry name" value="Thioredoxin-like"/>
    <property type="match status" value="1"/>
</dbReference>
<dbReference type="CDD" id="cd02947">
    <property type="entry name" value="TRX_family"/>
    <property type="match status" value="1"/>
</dbReference>
<dbReference type="STRING" id="29655.A0A0K9PZB3"/>
<feature type="region of interest" description="Disordered" evidence="3">
    <location>
        <begin position="98"/>
        <end position="123"/>
    </location>
</feature>
<dbReference type="Gene3D" id="3.40.30.10">
    <property type="entry name" value="Glutaredoxin"/>
    <property type="match status" value="1"/>
</dbReference>
<dbReference type="InterPro" id="IPR013766">
    <property type="entry name" value="Thioredoxin_domain"/>
</dbReference>
<feature type="coiled-coil region" evidence="2">
    <location>
        <begin position="543"/>
        <end position="570"/>
    </location>
</feature>
<protein>
    <submittedName>
        <fullName evidence="5">Putative Tetratricopeptide repeat protein</fullName>
    </submittedName>
</protein>
<feature type="domain" description="Thioredoxin" evidence="4">
    <location>
        <begin position="577"/>
        <end position="671"/>
    </location>
</feature>
<evidence type="ECO:0000256" key="1">
    <source>
        <dbReference type="PROSITE-ProRule" id="PRU00339"/>
    </source>
</evidence>